<evidence type="ECO:0000256" key="4">
    <source>
        <dbReference type="ARBA" id="ARBA00022692"/>
    </source>
</evidence>
<sequence length="423" mass="48569">MSEGDSNVNVMEDYVQTTIWRKQQECYVRLNNTQQEEIDGLFCPGLFDGWVCWPDTAAGEAASAPCPEFIIGFDPSRKAYKICEETGEWFFHEEYNKTWSNYTTCINKEDLWFRQMIVTLYIVGYSISLVALLSSLGILTYFKSLRCARITIHMNLFGSFTINNFLWILWYNLVVKHIDVIKNNEVWCRGLHAVLMLFLISNYSWMLGEGLYLHTVLVSAFISETKLLRCMLLLGWGLPIIFVVPYAYLRYTFEDQNDVGCWMDDGKFFILLQIPVAVSIFLNLVFLANILRVLYVKLRQQPQGGSGASRASLQALRATLLLVPLLGLNFLLTPFRPDKDGFWEYLYEVVQAVTASLQGLCVAILFCFFNGEVLAQMKRKWRAATFRPRANSCTVTTVSVRKDASKKRKPIDEIGRLLPQNNP</sequence>
<keyword evidence="3" id="KW-1003">Cell membrane</keyword>
<dbReference type="PROSITE" id="PS50261">
    <property type="entry name" value="G_PROTEIN_RECEP_F2_4"/>
    <property type="match status" value="1"/>
</dbReference>
<dbReference type="RefSeq" id="XP_017771420.1">
    <property type="nucleotide sequence ID" value="XM_017915931.1"/>
</dbReference>
<comment type="similarity">
    <text evidence="2">Belongs to the G-protein coupled receptor 2 family.</text>
</comment>
<evidence type="ECO:0000256" key="5">
    <source>
        <dbReference type="ARBA" id="ARBA00022729"/>
    </source>
</evidence>
<feature type="transmembrane region" description="Helical" evidence="13">
    <location>
        <begin position="355"/>
        <end position="375"/>
    </location>
</feature>
<dbReference type="InterPro" id="IPR050332">
    <property type="entry name" value="GPCR_2"/>
</dbReference>
<dbReference type="SMART" id="SM00008">
    <property type="entry name" value="HormR"/>
    <property type="match status" value="1"/>
</dbReference>
<dbReference type="CDD" id="cd15260">
    <property type="entry name" value="7tmB1_NPR_B4_insect-like"/>
    <property type="match status" value="1"/>
</dbReference>
<evidence type="ECO:0000256" key="6">
    <source>
        <dbReference type="ARBA" id="ARBA00022989"/>
    </source>
</evidence>
<keyword evidence="4 13" id="KW-0812">Transmembrane</keyword>
<evidence type="ECO:0000259" key="14">
    <source>
        <dbReference type="PROSITE" id="PS50227"/>
    </source>
</evidence>
<dbReference type="GeneID" id="108558882"/>
<keyword evidence="8 13" id="KW-0472">Membrane</keyword>
<dbReference type="PROSITE" id="PS00649">
    <property type="entry name" value="G_PROTEIN_RECEP_F2_1"/>
    <property type="match status" value="1"/>
</dbReference>
<dbReference type="Gene3D" id="1.20.1070.10">
    <property type="entry name" value="Rhodopsin 7-helix transmembrane proteins"/>
    <property type="match status" value="1"/>
</dbReference>
<evidence type="ECO:0000256" key="3">
    <source>
        <dbReference type="ARBA" id="ARBA00022475"/>
    </source>
</evidence>
<dbReference type="PRINTS" id="PR00249">
    <property type="entry name" value="GPCRSECRETIN"/>
</dbReference>
<accession>A0ABM1MA20</accession>
<organism evidence="16 17">
    <name type="scientific">Nicrophorus vespilloides</name>
    <name type="common">Boreal carrion beetle</name>
    <dbReference type="NCBI Taxonomy" id="110193"/>
    <lineage>
        <taxon>Eukaryota</taxon>
        <taxon>Metazoa</taxon>
        <taxon>Ecdysozoa</taxon>
        <taxon>Arthropoda</taxon>
        <taxon>Hexapoda</taxon>
        <taxon>Insecta</taxon>
        <taxon>Pterygota</taxon>
        <taxon>Neoptera</taxon>
        <taxon>Endopterygota</taxon>
        <taxon>Coleoptera</taxon>
        <taxon>Polyphaga</taxon>
        <taxon>Staphyliniformia</taxon>
        <taxon>Silphidae</taxon>
        <taxon>Nicrophorinae</taxon>
        <taxon>Nicrophorus</taxon>
    </lineage>
</organism>
<keyword evidence="9" id="KW-1015">Disulfide bond</keyword>
<dbReference type="Pfam" id="PF02793">
    <property type="entry name" value="HRM"/>
    <property type="match status" value="1"/>
</dbReference>
<evidence type="ECO:0000256" key="13">
    <source>
        <dbReference type="SAM" id="Phobius"/>
    </source>
</evidence>
<evidence type="ECO:0000256" key="9">
    <source>
        <dbReference type="ARBA" id="ARBA00023157"/>
    </source>
</evidence>
<evidence type="ECO:0000313" key="17">
    <source>
        <dbReference type="RefSeq" id="XP_017771420.1"/>
    </source>
</evidence>
<reference evidence="17" key="1">
    <citation type="submission" date="2025-08" db="UniProtKB">
        <authorList>
            <consortium name="RefSeq"/>
        </authorList>
    </citation>
    <scope>IDENTIFICATION</scope>
</reference>
<dbReference type="Proteomes" id="UP000695000">
    <property type="component" value="Unplaced"/>
</dbReference>
<dbReference type="Pfam" id="PF00002">
    <property type="entry name" value="7tm_2"/>
    <property type="match status" value="1"/>
</dbReference>
<evidence type="ECO:0000256" key="7">
    <source>
        <dbReference type="ARBA" id="ARBA00023040"/>
    </source>
</evidence>
<comment type="subcellular location">
    <subcellularLocation>
        <location evidence="1">Cell membrane</location>
        <topology evidence="1">Multi-pass membrane protein</topology>
    </subcellularLocation>
</comment>
<keyword evidence="7" id="KW-0297">G-protein coupled receptor</keyword>
<feature type="transmembrane region" description="Helical" evidence="13">
    <location>
        <begin position="227"/>
        <end position="248"/>
    </location>
</feature>
<feature type="domain" description="G-protein coupled receptors family 2 profile 2" evidence="15">
    <location>
        <begin position="117"/>
        <end position="370"/>
    </location>
</feature>
<dbReference type="InterPro" id="IPR000832">
    <property type="entry name" value="GPCR_2_secretin-like"/>
</dbReference>
<keyword evidence="10 17" id="KW-0675">Receptor</keyword>
<dbReference type="InterPro" id="IPR017981">
    <property type="entry name" value="GPCR_2-like_7TM"/>
</dbReference>
<evidence type="ECO:0000256" key="2">
    <source>
        <dbReference type="ARBA" id="ARBA00005314"/>
    </source>
</evidence>
<evidence type="ECO:0000259" key="15">
    <source>
        <dbReference type="PROSITE" id="PS50261"/>
    </source>
</evidence>
<dbReference type="PANTHER" id="PTHR45620">
    <property type="entry name" value="PDF RECEPTOR-LIKE PROTEIN-RELATED"/>
    <property type="match status" value="1"/>
</dbReference>
<protein>
    <submittedName>
        <fullName evidence="17">Calcitonin gene-related peptide type 1 receptor isoform X1</fullName>
    </submittedName>
</protein>
<dbReference type="InterPro" id="IPR017983">
    <property type="entry name" value="GPCR_2_secretin-like_CS"/>
</dbReference>
<feature type="domain" description="G-protein coupled receptors family 2 profile 1" evidence="14">
    <location>
        <begin position="25"/>
        <end position="109"/>
    </location>
</feature>
<dbReference type="InterPro" id="IPR003287">
    <property type="entry name" value="GPCR_2_calcitonin_rcpt_fam"/>
</dbReference>
<feature type="transmembrane region" description="Helical" evidence="13">
    <location>
        <begin position="193"/>
        <end position="215"/>
    </location>
</feature>
<proteinExistence type="inferred from homology"/>
<dbReference type="PROSITE" id="PS50227">
    <property type="entry name" value="G_PROTEIN_RECEP_F2_3"/>
    <property type="match status" value="1"/>
</dbReference>
<dbReference type="PRINTS" id="PR01350">
    <property type="entry name" value="CTRFAMILY"/>
</dbReference>
<feature type="transmembrane region" description="Helical" evidence="13">
    <location>
        <begin position="268"/>
        <end position="294"/>
    </location>
</feature>
<keyword evidence="12" id="KW-0807">Transducer</keyword>
<evidence type="ECO:0000256" key="10">
    <source>
        <dbReference type="ARBA" id="ARBA00023170"/>
    </source>
</evidence>
<evidence type="ECO:0000256" key="12">
    <source>
        <dbReference type="ARBA" id="ARBA00023224"/>
    </source>
</evidence>
<gene>
    <name evidence="17" type="primary">LOC108558882</name>
</gene>
<feature type="transmembrane region" description="Helical" evidence="13">
    <location>
        <begin position="315"/>
        <end position="335"/>
    </location>
</feature>
<keyword evidence="16" id="KW-1185">Reference proteome</keyword>
<evidence type="ECO:0000313" key="16">
    <source>
        <dbReference type="Proteomes" id="UP000695000"/>
    </source>
</evidence>
<keyword evidence="11" id="KW-0325">Glycoprotein</keyword>
<evidence type="ECO:0000256" key="8">
    <source>
        <dbReference type="ARBA" id="ARBA00023136"/>
    </source>
</evidence>
<dbReference type="InterPro" id="IPR036445">
    <property type="entry name" value="GPCR_2_extracell_dom_sf"/>
</dbReference>
<dbReference type="SUPFAM" id="SSF111418">
    <property type="entry name" value="Hormone receptor domain"/>
    <property type="match status" value="1"/>
</dbReference>
<dbReference type="InterPro" id="IPR001879">
    <property type="entry name" value="GPCR_2_extracellular_dom"/>
</dbReference>
<keyword evidence="6 13" id="KW-1133">Transmembrane helix</keyword>
<dbReference type="Gene3D" id="4.10.1240.10">
    <property type="entry name" value="GPCR, family 2, extracellular hormone receptor domain"/>
    <property type="match status" value="1"/>
</dbReference>
<evidence type="ECO:0000256" key="1">
    <source>
        <dbReference type="ARBA" id="ARBA00004651"/>
    </source>
</evidence>
<feature type="transmembrane region" description="Helical" evidence="13">
    <location>
        <begin position="118"/>
        <end position="142"/>
    </location>
</feature>
<name>A0ABM1MA20_NICVS</name>
<feature type="transmembrane region" description="Helical" evidence="13">
    <location>
        <begin position="154"/>
        <end position="173"/>
    </location>
</feature>
<keyword evidence="5" id="KW-0732">Signal</keyword>
<evidence type="ECO:0000256" key="11">
    <source>
        <dbReference type="ARBA" id="ARBA00023180"/>
    </source>
</evidence>
<dbReference type="SUPFAM" id="SSF81321">
    <property type="entry name" value="Family A G protein-coupled receptor-like"/>
    <property type="match status" value="1"/>
</dbReference>
<dbReference type="PANTHER" id="PTHR45620:SF32">
    <property type="entry name" value="DIURETIC HORMONE 31 RECEPTOR, ISOFORM C"/>
    <property type="match status" value="1"/>
</dbReference>